<dbReference type="AlphaFoldDB" id="A0A2S8B3H8"/>
<proteinExistence type="predicted"/>
<evidence type="ECO:0008006" key="3">
    <source>
        <dbReference type="Google" id="ProtNLM"/>
    </source>
</evidence>
<name>A0A2S8B3H8_9SPHN</name>
<dbReference type="OrthoDB" id="1409169at2"/>
<protein>
    <recommendedName>
        <fullName evidence="3">Haem-binding uptake Tiki superfamily ChaN domain-containing protein</fullName>
    </recommendedName>
</protein>
<accession>A0A2S8B3H8</accession>
<organism evidence="1 2">
    <name type="scientific">Sphingopyxis lindanitolerans</name>
    <dbReference type="NCBI Taxonomy" id="2054227"/>
    <lineage>
        <taxon>Bacteria</taxon>
        <taxon>Pseudomonadati</taxon>
        <taxon>Pseudomonadota</taxon>
        <taxon>Alphaproteobacteria</taxon>
        <taxon>Sphingomonadales</taxon>
        <taxon>Sphingomonadaceae</taxon>
        <taxon>Sphingopyxis</taxon>
    </lineage>
</organism>
<sequence>MSLIAGLFLLVAGQSELPDASKSSQCSVPKGWDAIVDRDPRFVVFGEQHGTQQAPAFIADLACALSSKGQRTLVAVELSAADDRKLQDAWKLPANQFAGSLLEIGWRGRKDGVASRAMFDMLVRLHDLKERGLPVRIVAFNAPRDEEQSRRFADLPGQGPHEAGQAENIAQAANGLEYDRVLVLAGNFHARKGSVTWRGVQFDPMARRLTQYGTTITLNMRFAEGTSWNCVLKPSANQGGKPVTDQSLDCGNHPTRGSADLGPVPFIALASASDADQSGDYDGYFWVGPIRGSPPAAAE</sequence>
<dbReference type="RefSeq" id="WP_106000287.1">
    <property type="nucleotide sequence ID" value="NZ_CM009578.1"/>
</dbReference>
<evidence type="ECO:0000313" key="1">
    <source>
        <dbReference type="EMBL" id="PQM26917.1"/>
    </source>
</evidence>
<dbReference type="Gene3D" id="3.40.50.11550">
    <property type="match status" value="1"/>
</dbReference>
<gene>
    <name evidence="1" type="ORF">CVO77_18250</name>
</gene>
<keyword evidence="2" id="KW-1185">Reference proteome</keyword>
<comment type="caution">
    <text evidence="1">The sequence shown here is derived from an EMBL/GenBank/DDBJ whole genome shotgun (WGS) entry which is preliminary data.</text>
</comment>
<dbReference type="EMBL" id="PHFW01000003">
    <property type="protein sequence ID" value="PQM26917.1"/>
    <property type="molecule type" value="Genomic_DNA"/>
</dbReference>
<reference evidence="2" key="1">
    <citation type="submission" date="2017-11" db="EMBL/GenBank/DDBJ databases">
        <title>The complete genome sequence of Sphingopyxis pomeranensis sp. nov. strain WS5A3p.</title>
        <authorList>
            <person name="Kaminski M.A."/>
        </authorList>
    </citation>
    <scope>NUCLEOTIDE SEQUENCE [LARGE SCALE GENOMIC DNA]</scope>
    <source>
        <strain evidence="2">WS5A3p</strain>
    </source>
</reference>
<evidence type="ECO:0000313" key="2">
    <source>
        <dbReference type="Proteomes" id="UP000238954"/>
    </source>
</evidence>
<dbReference type="Proteomes" id="UP000238954">
    <property type="component" value="Chromosome"/>
</dbReference>